<sequence>MPTNSPPRSAHWPPVLDSNWALHRALVANFHRSGFTVLGPDGEALQYEDIWDNIADGLSSLFDGPPGDGEPLDQPAASPVPEPVPAPPAPSNESPLTPLSHFSDAVAVPSSPRSELPDFAIPEPRRPVTSTQTIVQRPVQYPAPPPLSGKTWVRGGLVQGDDGPHRSSTHGVPAKDANGGALP</sequence>
<reference evidence="2 3" key="1">
    <citation type="journal article" date="2012" name="Science">
        <title>The Paleozoic origin of enzymatic lignin decomposition reconstructed from 31 fungal genomes.</title>
        <authorList>
            <person name="Floudas D."/>
            <person name="Binder M."/>
            <person name="Riley R."/>
            <person name="Barry K."/>
            <person name="Blanchette R.A."/>
            <person name="Henrissat B."/>
            <person name="Martinez A.T."/>
            <person name="Otillar R."/>
            <person name="Spatafora J.W."/>
            <person name="Yadav J.S."/>
            <person name="Aerts A."/>
            <person name="Benoit I."/>
            <person name="Boyd A."/>
            <person name="Carlson A."/>
            <person name="Copeland A."/>
            <person name="Coutinho P.M."/>
            <person name="de Vries R.P."/>
            <person name="Ferreira P."/>
            <person name="Findley K."/>
            <person name="Foster B."/>
            <person name="Gaskell J."/>
            <person name="Glotzer D."/>
            <person name="Gorecki P."/>
            <person name="Heitman J."/>
            <person name="Hesse C."/>
            <person name="Hori C."/>
            <person name="Igarashi K."/>
            <person name="Jurgens J.A."/>
            <person name="Kallen N."/>
            <person name="Kersten P."/>
            <person name="Kohler A."/>
            <person name="Kuees U."/>
            <person name="Kumar T.K.A."/>
            <person name="Kuo A."/>
            <person name="LaButti K."/>
            <person name="Larrondo L.F."/>
            <person name="Lindquist E."/>
            <person name="Ling A."/>
            <person name="Lombard V."/>
            <person name="Lucas S."/>
            <person name="Lundell T."/>
            <person name="Martin R."/>
            <person name="McLaughlin D.J."/>
            <person name="Morgenstern I."/>
            <person name="Morin E."/>
            <person name="Murat C."/>
            <person name="Nagy L.G."/>
            <person name="Nolan M."/>
            <person name="Ohm R.A."/>
            <person name="Patyshakuliyeva A."/>
            <person name="Rokas A."/>
            <person name="Ruiz-Duenas F.J."/>
            <person name="Sabat G."/>
            <person name="Salamov A."/>
            <person name="Samejima M."/>
            <person name="Schmutz J."/>
            <person name="Slot J.C."/>
            <person name="St John F."/>
            <person name="Stenlid J."/>
            <person name="Sun H."/>
            <person name="Sun S."/>
            <person name="Syed K."/>
            <person name="Tsang A."/>
            <person name="Wiebenga A."/>
            <person name="Young D."/>
            <person name="Pisabarro A."/>
            <person name="Eastwood D.C."/>
            <person name="Martin F."/>
            <person name="Cullen D."/>
            <person name="Grigoriev I.V."/>
            <person name="Hibbett D.S."/>
        </authorList>
    </citation>
    <scope>NUCLEOTIDE SEQUENCE [LARGE SCALE GENOMIC DNA]</scope>
    <source>
        <strain evidence="2 3">MD-104</strain>
    </source>
</reference>
<proteinExistence type="predicted"/>
<dbReference type="AlphaFoldDB" id="A0A2H3JE48"/>
<keyword evidence="3" id="KW-1185">Reference proteome</keyword>
<feature type="region of interest" description="Disordered" evidence="1">
    <location>
        <begin position="57"/>
        <end position="183"/>
    </location>
</feature>
<organism evidence="2 3">
    <name type="scientific">Wolfiporia cocos (strain MD-104)</name>
    <name type="common">Brown rot fungus</name>
    <dbReference type="NCBI Taxonomy" id="742152"/>
    <lineage>
        <taxon>Eukaryota</taxon>
        <taxon>Fungi</taxon>
        <taxon>Dikarya</taxon>
        <taxon>Basidiomycota</taxon>
        <taxon>Agaricomycotina</taxon>
        <taxon>Agaricomycetes</taxon>
        <taxon>Polyporales</taxon>
        <taxon>Phaeolaceae</taxon>
        <taxon>Wolfiporia</taxon>
    </lineage>
</organism>
<evidence type="ECO:0000313" key="2">
    <source>
        <dbReference type="EMBL" id="PCH37009.1"/>
    </source>
</evidence>
<accession>A0A2H3JE48</accession>
<name>A0A2H3JE48_WOLCO</name>
<dbReference type="Proteomes" id="UP000218811">
    <property type="component" value="Unassembled WGS sequence"/>
</dbReference>
<gene>
    <name evidence="2" type="ORF">WOLCODRAFT_157707</name>
</gene>
<dbReference type="EMBL" id="KB467909">
    <property type="protein sequence ID" value="PCH37009.1"/>
    <property type="molecule type" value="Genomic_DNA"/>
</dbReference>
<protein>
    <submittedName>
        <fullName evidence="2">Uncharacterized protein</fullName>
    </submittedName>
</protein>
<feature type="compositionally biased region" description="Pro residues" evidence="1">
    <location>
        <begin position="78"/>
        <end position="90"/>
    </location>
</feature>
<evidence type="ECO:0000313" key="3">
    <source>
        <dbReference type="Proteomes" id="UP000218811"/>
    </source>
</evidence>
<evidence type="ECO:0000256" key="1">
    <source>
        <dbReference type="SAM" id="MobiDB-lite"/>
    </source>
</evidence>